<evidence type="ECO:0000256" key="4">
    <source>
        <dbReference type="ARBA" id="ARBA00023163"/>
    </source>
</evidence>
<dbReference type="PANTHER" id="PTHR30537:SF26">
    <property type="entry name" value="GLYCINE CLEAVAGE SYSTEM TRANSCRIPTIONAL ACTIVATOR"/>
    <property type="match status" value="1"/>
</dbReference>
<gene>
    <name evidence="6" type="ORF">ACFFIZ_09445</name>
</gene>
<dbReference type="Pfam" id="PF03466">
    <property type="entry name" value="LysR_substrate"/>
    <property type="match status" value="1"/>
</dbReference>
<evidence type="ECO:0000256" key="2">
    <source>
        <dbReference type="ARBA" id="ARBA00023015"/>
    </source>
</evidence>
<dbReference type="InterPro" id="IPR005119">
    <property type="entry name" value="LysR_subst-bd"/>
</dbReference>
<dbReference type="SUPFAM" id="SSF53850">
    <property type="entry name" value="Periplasmic binding protein-like II"/>
    <property type="match status" value="1"/>
</dbReference>
<keyword evidence="4" id="KW-0804">Transcription</keyword>
<dbReference type="EMBL" id="JBHLWQ010000085">
    <property type="protein sequence ID" value="MFC0200535.1"/>
    <property type="molecule type" value="Genomic_DNA"/>
</dbReference>
<dbReference type="Gene3D" id="1.10.10.10">
    <property type="entry name" value="Winged helix-like DNA-binding domain superfamily/Winged helix DNA-binding domain"/>
    <property type="match status" value="1"/>
</dbReference>
<evidence type="ECO:0000313" key="6">
    <source>
        <dbReference type="EMBL" id="MFC0200535.1"/>
    </source>
</evidence>
<dbReference type="PRINTS" id="PR00039">
    <property type="entry name" value="HTHLYSR"/>
</dbReference>
<dbReference type="InterPro" id="IPR036390">
    <property type="entry name" value="WH_DNA-bd_sf"/>
</dbReference>
<proteinExistence type="inferred from homology"/>
<comment type="similarity">
    <text evidence="1">Belongs to the LysR transcriptional regulatory family.</text>
</comment>
<sequence length="296" mass="31713">MKLSRSQLPDLAALQAFEAAARHGSFTRAAVELNLTQSAVSRQVKDLETQLGIALFERVRQRIVLSSAGQRLRPEIEALLAGLQHLTLRAASGRDVTGHLSVATLPTFGSRWLMPRLPGFLQAHPGLQVSVTARQGAFDLIEAGVDVAVHYGKPVWPGASCTYLCAETVLAVAAPAVIDAGTPPEDLPLLHLVSRPMLWPEWLEAQGKPAARGFQGHSFDQFSLLIEAALAGMGAALLPTYLIERELQAGDLCPLGGSALTTEAAYHVVTPDERASDPVAAAFRQWIITQVGRLPD</sequence>
<organism evidence="6 7">
    <name type="scientific">Paracoccus rhizosphaerae</name>
    <dbReference type="NCBI Taxonomy" id="1133347"/>
    <lineage>
        <taxon>Bacteria</taxon>
        <taxon>Pseudomonadati</taxon>
        <taxon>Pseudomonadota</taxon>
        <taxon>Alphaproteobacteria</taxon>
        <taxon>Rhodobacterales</taxon>
        <taxon>Paracoccaceae</taxon>
        <taxon>Paracoccus</taxon>
    </lineage>
</organism>
<comment type="caution">
    <text evidence="6">The sequence shown here is derived from an EMBL/GenBank/DDBJ whole genome shotgun (WGS) entry which is preliminary data.</text>
</comment>
<evidence type="ECO:0000259" key="5">
    <source>
        <dbReference type="PROSITE" id="PS50931"/>
    </source>
</evidence>
<dbReference type="Gene3D" id="3.40.190.10">
    <property type="entry name" value="Periplasmic binding protein-like II"/>
    <property type="match status" value="2"/>
</dbReference>
<evidence type="ECO:0000256" key="1">
    <source>
        <dbReference type="ARBA" id="ARBA00009437"/>
    </source>
</evidence>
<keyword evidence="2" id="KW-0805">Transcription regulation</keyword>
<dbReference type="InterPro" id="IPR000847">
    <property type="entry name" value="LysR_HTH_N"/>
</dbReference>
<dbReference type="Proteomes" id="UP001589795">
    <property type="component" value="Unassembled WGS sequence"/>
</dbReference>
<protein>
    <submittedName>
        <fullName evidence="6">LysR family transcriptional regulator</fullName>
    </submittedName>
</protein>
<feature type="domain" description="HTH lysR-type" evidence="5">
    <location>
        <begin position="9"/>
        <end position="66"/>
    </location>
</feature>
<dbReference type="RefSeq" id="WP_265506719.1">
    <property type="nucleotide sequence ID" value="NZ_JAOTBE010000016.1"/>
</dbReference>
<dbReference type="InterPro" id="IPR036388">
    <property type="entry name" value="WH-like_DNA-bd_sf"/>
</dbReference>
<reference evidence="6 7" key="1">
    <citation type="submission" date="2024-09" db="EMBL/GenBank/DDBJ databases">
        <authorList>
            <person name="Sun Q."/>
            <person name="Mori K."/>
        </authorList>
    </citation>
    <scope>NUCLEOTIDE SEQUENCE [LARGE SCALE GENOMIC DNA]</scope>
    <source>
        <strain evidence="6 7">CCM 7904</strain>
    </source>
</reference>
<dbReference type="PANTHER" id="PTHR30537">
    <property type="entry name" value="HTH-TYPE TRANSCRIPTIONAL REGULATOR"/>
    <property type="match status" value="1"/>
</dbReference>
<evidence type="ECO:0000313" key="7">
    <source>
        <dbReference type="Proteomes" id="UP001589795"/>
    </source>
</evidence>
<dbReference type="PROSITE" id="PS50931">
    <property type="entry name" value="HTH_LYSR"/>
    <property type="match status" value="1"/>
</dbReference>
<dbReference type="SUPFAM" id="SSF46785">
    <property type="entry name" value="Winged helix' DNA-binding domain"/>
    <property type="match status" value="1"/>
</dbReference>
<keyword evidence="7" id="KW-1185">Reference proteome</keyword>
<keyword evidence="3" id="KW-0238">DNA-binding</keyword>
<accession>A0ABV6CIF3</accession>
<dbReference type="InterPro" id="IPR058163">
    <property type="entry name" value="LysR-type_TF_proteobact-type"/>
</dbReference>
<name>A0ABV6CIF3_9RHOB</name>
<dbReference type="Pfam" id="PF00126">
    <property type="entry name" value="HTH_1"/>
    <property type="match status" value="1"/>
</dbReference>
<evidence type="ECO:0000256" key="3">
    <source>
        <dbReference type="ARBA" id="ARBA00023125"/>
    </source>
</evidence>